<dbReference type="GO" id="GO:0016818">
    <property type="term" value="F:hydrolase activity, acting on acid anhydrides, in phosphorus-containing anhydrides"/>
    <property type="evidence" value="ECO:0007669"/>
    <property type="project" value="InterPro"/>
</dbReference>
<keyword evidence="6" id="KW-1185">Reference proteome</keyword>
<dbReference type="PANTHER" id="PTHR11472:SF34">
    <property type="entry name" value="REGULATOR OF TELOMERE ELONGATION HELICASE 1"/>
    <property type="match status" value="1"/>
</dbReference>
<evidence type="ECO:0000256" key="3">
    <source>
        <dbReference type="ARBA" id="ARBA00022840"/>
    </source>
</evidence>
<gene>
    <name evidence="5" type="ORF">PXEA_LOCUS19837</name>
</gene>
<evidence type="ECO:0000313" key="5">
    <source>
        <dbReference type="EMBL" id="VEL26397.1"/>
    </source>
</evidence>
<dbReference type="PROSITE" id="PS51193">
    <property type="entry name" value="HELICASE_ATP_BIND_2"/>
    <property type="match status" value="1"/>
</dbReference>
<proteinExistence type="predicted"/>
<keyword evidence="2" id="KW-0378">Hydrolase</keyword>
<evidence type="ECO:0000256" key="1">
    <source>
        <dbReference type="ARBA" id="ARBA00022741"/>
    </source>
</evidence>
<comment type="caution">
    <text evidence="5">The sequence shown here is derived from an EMBL/GenBank/DDBJ whole genome shotgun (WGS) entry which is preliminary data.</text>
</comment>
<dbReference type="Proteomes" id="UP000784294">
    <property type="component" value="Unassembled WGS sequence"/>
</dbReference>
<dbReference type="SMART" id="SM00488">
    <property type="entry name" value="DEXDc2"/>
    <property type="match status" value="1"/>
</dbReference>
<dbReference type="InterPro" id="IPR045028">
    <property type="entry name" value="DinG/Rad3-like"/>
</dbReference>
<evidence type="ECO:0000259" key="4">
    <source>
        <dbReference type="PROSITE" id="PS51193"/>
    </source>
</evidence>
<dbReference type="EMBL" id="CAAALY010079970">
    <property type="protein sequence ID" value="VEL26397.1"/>
    <property type="molecule type" value="Genomic_DNA"/>
</dbReference>
<dbReference type="InterPro" id="IPR027417">
    <property type="entry name" value="P-loop_NTPase"/>
</dbReference>
<dbReference type="GO" id="GO:0070182">
    <property type="term" value="F:DNA polymerase binding"/>
    <property type="evidence" value="ECO:0007669"/>
    <property type="project" value="TreeGrafter"/>
</dbReference>
<dbReference type="GO" id="GO:1904430">
    <property type="term" value="P:negative regulation of t-circle formation"/>
    <property type="evidence" value="ECO:0007669"/>
    <property type="project" value="TreeGrafter"/>
</dbReference>
<dbReference type="GO" id="GO:0045910">
    <property type="term" value="P:negative regulation of DNA recombination"/>
    <property type="evidence" value="ECO:0007669"/>
    <property type="project" value="TreeGrafter"/>
</dbReference>
<dbReference type="InterPro" id="IPR010614">
    <property type="entry name" value="RAD3-like_helicase_DEAD"/>
</dbReference>
<dbReference type="GO" id="GO:0003677">
    <property type="term" value="F:DNA binding"/>
    <property type="evidence" value="ECO:0007669"/>
    <property type="project" value="InterPro"/>
</dbReference>
<dbReference type="InterPro" id="IPR014013">
    <property type="entry name" value="Helic_SF1/SF2_ATP-bd_DinG/Rad3"/>
</dbReference>
<evidence type="ECO:0000313" key="6">
    <source>
        <dbReference type="Proteomes" id="UP000784294"/>
    </source>
</evidence>
<evidence type="ECO:0000256" key="2">
    <source>
        <dbReference type="ARBA" id="ARBA00022801"/>
    </source>
</evidence>
<protein>
    <recommendedName>
        <fullName evidence="4">Helicase ATP-binding domain-containing protein</fullName>
    </recommendedName>
</protein>
<dbReference type="AlphaFoldDB" id="A0A448X2U0"/>
<keyword evidence="3" id="KW-0067">ATP-binding</keyword>
<reference evidence="5" key="1">
    <citation type="submission" date="2018-11" db="EMBL/GenBank/DDBJ databases">
        <authorList>
            <consortium name="Pathogen Informatics"/>
        </authorList>
    </citation>
    <scope>NUCLEOTIDE SEQUENCE</scope>
</reference>
<dbReference type="GO" id="GO:0005634">
    <property type="term" value="C:nucleus"/>
    <property type="evidence" value="ECO:0007669"/>
    <property type="project" value="TreeGrafter"/>
</dbReference>
<dbReference type="GO" id="GO:0003678">
    <property type="term" value="F:DNA helicase activity"/>
    <property type="evidence" value="ECO:0007669"/>
    <property type="project" value="InterPro"/>
</dbReference>
<accession>A0A448X2U0</accession>
<organism evidence="5 6">
    <name type="scientific">Protopolystoma xenopodis</name>
    <dbReference type="NCBI Taxonomy" id="117903"/>
    <lineage>
        <taxon>Eukaryota</taxon>
        <taxon>Metazoa</taxon>
        <taxon>Spiralia</taxon>
        <taxon>Lophotrochozoa</taxon>
        <taxon>Platyhelminthes</taxon>
        <taxon>Monogenea</taxon>
        <taxon>Polyopisthocotylea</taxon>
        <taxon>Polystomatidea</taxon>
        <taxon>Polystomatidae</taxon>
        <taxon>Protopolystoma</taxon>
    </lineage>
</organism>
<dbReference type="GO" id="GO:0090657">
    <property type="term" value="P:telomeric loop disassembly"/>
    <property type="evidence" value="ECO:0007669"/>
    <property type="project" value="TreeGrafter"/>
</dbReference>
<feature type="domain" description="Helicase ATP-binding" evidence="4">
    <location>
        <begin position="8"/>
        <end position="237"/>
    </location>
</feature>
<dbReference type="OrthoDB" id="19182at2759"/>
<dbReference type="Pfam" id="PF06733">
    <property type="entry name" value="DEAD_2"/>
    <property type="match status" value="1"/>
</dbReference>
<keyword evidence="1" id="KW-0547">Nucleotide-binding</keyword>
<dbReference type="PANTHER" id="PTHR11472">
    <property type="entry name" value="DNA REPAIR DEAD HELICASE RAD3/XP-D SUBFAMILY MEMBER"/>
    <property type="match status" value="1"/>
</dbReference>
<dbReference type="GO" id="GO:0005524">
    <property type="term" value="F:ATP binding"/>
    <property type="evidence" value="ECO:0007669"/>
    <property type="project" value="UniProtKB-KW"/>
</dbReference>
<name>A0A448X2U0_9PLAT</name>
<dbReference type="GO" id="GO:0010569">
    <property type="term" value="P:regulation of double-strand break repair via homologous recombination"/>
    <property type="evidence" value="ECO:0007669"/>
    <property type="project" value="TreeGrafter"/>
</dbReference>
<dbReference type="InterPro" id="IPR006554">
    <property type="entry name" value="Helicase-like_DEXD_c2"/>
</dbReference>
<sequence>MPLVELLGGISVSFPYEPYECQKTYMNKVVEALIQKRHAILESPTGTGKTLCLLCSSLAWQESILVQNHLTAETPLNDFSKADESMILNYSKALVQAPQIENLISFPKIIFSSRTHAQLSQAIQALKRTSYSSRRVGVIGSRDQLCLLPEIVNLESNSAKVFNCRVRVQTHKRDSLLAASKAGGIVDIEDLVRVGKETRCCPYYMSRELKTDADIIFMPYNYLVDAKLFYYSNYMFE</sequence>
<dbReference type="Gene3D" id="3.40.50.300">
    <property type="entry name" value="P-loop containing nucleotide triphosphate hydrolases"/>
    <property type="match status" value="1"/>
</dbReference>
<dbReference type="SUPFAM" id="SSF52540">
    <property type="entry name" value="P-loop containing nucleoside triphosphate hydrolases"/>
    <property type="match status" value="1"/>
</dbReference>